<name>A0A0D2DHZ9_9EURO</name>
<accession>A0A0D2DHZ9</accession>
<dbReference type="RefSeq" id="XP_013322511.1">
    <property type="nucleotide sequence ID" value="XM_013467057.1"/>
</dbReference>
<dbReference type="EMBL" id="KN847317">
    <property type="protein sequence ID" value="KIW61927.1"/>
    <property type="molecule type" value="Genomic_DNA"/>
</dbReference>
<feature type="compositionally biased region" description="Pro residues" evidence="1">
    <location>
        <begin position="111"/>
        <end position="120"/>
    </location>
</feature>
<feature type="region of interest" description="Disordered" evidence="1">
    <location>
        <begin position="1"/>
        <end position="124"/>
    </location>
</feature>
<evidence type="ECO:0000313" key="3">
    <source>
        <dbReference type="Proteomes" id="UP000054342"/>
    </source>
</evidence>
<dbReference type="AlphaFoldDB" id="A0A0D2DHZ9"/>
<protein>
    <recommendedName>
        <fullName evidence="4">HCNGP-like protein</fullName>
    </recommendedName>
</protein>
<dbReference type="STRING" id="348802.A0A0D2DHZ9"/>
<organism evidence="2 3">
    <name type="scientific">Exophiala xenobiotica</name>
    <dbReference type="NCBI Taxonomy" id="348802"/>
    <lineage>
        <taxon>Eukaryota</taxon>
        <taxon>Fungi</taxon>
        <taxon>Dikarya</taxon>
        <taxon>Ascomycota</taxon>
        <taxon>Pezizomycotina</taxon>
        <taxon>Eurotiomycetes</taxon>
        <taxon>Chaetothyriomycetidae</taxon>
        <taxon>Chaetothyriales</taxon>
        <taxon>Herpotrichiellaceae</taxon>
        <taxon>Exophiala</taxon>
    </lineage>
</organism>
<dbReference type="Pfam" id="PF07818">
    <property type="entry name" value="HCNGP"/>
    <property type="match status" value="1"/>
</dbReference>
<dbReference type="InterPro" id="IPR012479">
    <property type="entry name" value="SAP30BP"/>
</dbReference>
<evidence type="ECO:0000313" key="2">
    <source>
        <dbReference type="EMBL" id="KIW61927.1"/>
    </source>
</evidence>
<reference evidence="2 3" key="1">
    <citation type="submission" date="2015-01" db="EMBL/GenBank/DDBJ databases">
        <title>The Genome Sequence of Exophiala xenobiotica CBS118157.</title>
        <authorList>
            <consortium name="The Broad Institute Genomics Platform"/>
            <person name="Cuomo C."/>
            <person name="de Hoog S."/>
            <person name="Gorbushina A."/>
            <person name="Stielow B."/>
            <person name="Teixiera M."/>
            <person name="Abouelleil A."/>
            <person name="Chapman S.B."/>
            <person name="Priest M."/>
            <person name="Young S.K."/>
            <person name="Wortman J."/>
            <person name="Nusbaum C."/>
            <person name="Birren B."/>
        </authorList>
    </citation>
    <scope>NUCLEOTIDE SEQUENCE [LARGE SCALE GENOMIC DNA]</scope>
    <source>
        <strain evidence="2 3">CBS 118157</strain>
    </source>
</reference>
<dbReference type="GO" id="GO:0005634">
    <property type="term" value="C:nucleus"/>
    <property type="evidence" value="ECO:0007669"/>
    <property type="project" value="TreeGrafter"/>
</dbReference>
<dbReference type="HOGENOM" id="CLU_064352_1_1_1"/>
<feature type="compositionally biased region" description="Basic and acidic residues" evidence="1">
    <location>
        <begin position="26"/>
        <end position="44"/>
    </location>
</feature>
<dbReference type="OrthoDB" id="1714508at2759"/>
<sequence>MSALVGYESSSDEEEVPIPKAPTTSERNREATHFTVVKPRERSNNETLAPPSNLASGASPVGADVGPMLGPSMPEHMGSDTEQDPLSELQQSMAERDIIHHLTAASHPMTSLPPSPPGSPNPALEAKFKQFLELKAKGVHFNQDLARKATFRNPSLLPTLMVRIGLEEDDQYRTSLPQEVWDSSAFPPSVYKEGLLRSQQTLREQEAANKKSLSASGKRTIEFTSGATSGNTSRDSTPGMPHKRRRP</sequence>
<dbReference type="PANTHER" id="PTHR13464">
    <property type="entry name" value="TRANSCRIPTIONAL REGULATOR PROTEIN HCNGP"/>
    <property type="match status" value="1"/>
</dbReference>
<feature type="region of interest" description="Disordered" evidence="1">
    <location>
        <begin position="204"/>
        <end position="247"/>
    </location>
</feature>
<dbReference type="GeneID" id="25323902"/>
<evidence type="ECO:0000256" key="1">
    <source>
        <dbReference type="SAM" id="MobiDB-lite"/>
    </source>
</evidence>
<feature type="compositionally biased region" description="Polar residues" evidence="1">
    <location>
        <begin position="211"/>
        <end position="236"/>
    </location>
</feature>
<dbReference type="PANTHER" id="PTHR13464:SF0">
    <property type="entry name" value="SAP30-BINDING PROTEIN"/>
    <property type="match status" value="1"/>
</dbReference>
<proteinExistence type="predicted"/>
<keyword evidence="3" id="KW-1185">Reference proteome</keyword>
<evidence type="ECO:0008006" key="4">
    <source>
        <dbReference type="Google" id="ProtNLM"/>
    </source>
</evidence>
<gene>
    <name evidence="2" type="ORF">PV05_01994</name>
</gene>
<dbReference type="GO" id="GO:0006355">
    <property type="term" value="P:regulation of DNA-templated transcription"/>
    <property type="evidence" value="ECO:0007669"/>
    <property type="project" value="InterPro"/>
</dbReference>
<dbReference type="Proteomes" id="UP000054342">
    <property type="component" value="Unassembled WGS sequence"/>
</dbReference>